<evidence type="ECO:0000313" key="3">
    <source>
        <dbReference type="WBParaSite" id="HNAJ_0000444201-mRNA-1"/>
    </source>
</evidence>
<evidence type="ECO:0000313" key="1">
    <source>
        <dbReference type="EMBL" id="VDO00300.1"/>
    </source>
</evidence>
<reference evidence="3" key="1">
    <citation type="submission" date="2017-02" db="UniProtKB">
        <authorList>
            <consortium name="WormBaseParasite"/>
        </authorList>
    </citation>
    <scope>IDENTIFICATION</scope>
</reference>
<proteinExistence type="predicted"/>
<protein>
    <submittedName>
        <fullName evidence="1 3">Uncharacterized protein</fullName>
    </submittedName>
</protein>
<dbReference type="EMBL" id="UZAE01003122">
    <property type="protein sequence ID" value="VDO00300.1"/>
    <property type="molecule type" value="Genomic_DNA"/>
</dbReference>
<name>A0A0R3TBK3_RODNA</name>
<accession>A0A0R3TBK3</accession>
<dbReference type="AlphaFoldDB" id="A0A0R3TBK3"/>
<gene>
    <name evidence="1" type="ORF">HNAJ_LOCUS4440</name>
</gene>
<dbReference type="Proteomes" id="UP000278807">
    <property type="component" value="Unassembled WGS sequence"/>
</dbReference>
<organism evidence="3">
    <name type="scientific">Rodentolepis nana</name>
    <name type="common">Dwarf tapeworm</name>
    <name type="synonym">Hymenolepis nana</name>
    <dbReference type="NCBI Taxonomy" id="102285"/>
    <lineage>
        <taxon>Eukaryota</taxon>
        <taxon>Metazoa</taxon>
        <taxon>Spiralia</taxon>
        <taxon>Lophotrochozoa</taxon>
        <taxon>Platyhelminthes</taxon>
        <taxon>Cestoda</taxon>
        <taxon>Eucestoda</taxon>
        <taxon>Cyclophyllidea</taxon>
        <taxon>Hymenolepididae</taxon>
        <taxon>Rodentolepis</taxon>
    </lineage>
</organism>
<evidence type="ECO:0000313" key="2">
    <source>
        <dbReference type="Proteomes" id="UP000278807"/>
    </source>
</evidence>
<dbReference type="WBParaSite" id="HNAJ_0000444201-mRNA-1">
    <property type="protein sequence ID" value="HNAJ_0000444201-mRNA-1"/>
    <property type="gene ID" value="HNAJ_0000444201"/>
</dbReference>
<keyword evidence="2" id="KW-1185">Reference proteome</keyword>
<reference evidence="1 2" key="2">
    <citation type="submission" date="2018-11" db="EMBL/GenBank/DDBJ databases">
        <authorList>
            <consortium name="Pathogen Informatics"/>
        </authorList>
    </citation>
    <scope>NUCLEOTIDE SEQUENCE [LARGE SCALE GENOMIC DNA]</scope>
</reference>
<sequence>MSLAWATVHHQLNCLPDLAHGLLDDMQIVEQLISAVRHTYQVEEWNEAAVFGRLHIFCLNTLNSPSSQMAVDLNKKVGVLLAAPPLLIRRSDVTREISSAFFYHLVRYSLFAATCLVLW</sequence>